<feature type="chain" id="PRO_5039161869" description="Secreted protein" evidence="2">
    <location>
        <begin position="23"/>
        <end position="115"/>
    </location>
</feature>
<evidence type="ECO:0000313" key="3">
    <source>
        <dbReference type="EMBL" id="KAI5067946.1"/>
    </source>
</evidence>
<feature type="region of interest" description="Disordered" evidence="1">
    <location>
        <begin position="94"/>
        <end position="115"/>
    </location>
</feature>
<reference evidence="3" key="1">
    <citation type="submission" date="2021-01" db="EMBL/GenBank/DDBJ databases">
        <title>Adiantum capillus-veneris genome.</title>
        <authorList>
            <person name="Fang Y."/>
            <person name="Liao Q."/>
        </authorList>
    </citation>
    <scope>NUCLEOTIDE SEQUENCE</scope>
    <source>
        <strain evidence="3">H3</strain>
        <tissue evidence="3">Leaf</tissue>
    </source>
</reference>
<feature type="signal peptide" evidence="2">
    <location>
        <begin position="1"/>
        <end position="22"/>
    </location>
</feature>
<accession>A0A9D4ZCU0</accession>
<organism evidence="3 4">
    <name type="scientific">Adiantum capillus-veneris</name>
    <name type="common">Maidenhair fern</name>
    <dbReference type="NCBI Taxonomy" id="13818"/>
    <lineage>
        <taxon>Eukaryota</taxon>
        <taxon>Viridiplantae</taxon>
        <taxon>Streptophyta</taxon>
        <taxon>Embryophyta</taxon>
        <taxon>Tracheophyta</taxon>
        <taxon>Polypodiopsida</taxon>
        <taxon>Polypodiidae</taxon>
        <taxon>Polypodiales</taxon>
        <taxon>Pteridineae</taxon>
        <taxon>Pteridaceae</taxon>
        <taxon>Vittarioideae</taxon>
        <taxon>Adiantum</taxon>
    </lineage>
</organism>
<evidence type="ECO:0000313" key="4">
    <source>
        <dbReference type="Proteomes" id="UP000886520"/>
    </source>
</evidence>
<comment type="caution">
    <text evidence="3">The sequence shown here is derived from an EMBL/GenBank/DDBJ whole genome shotgun (WGS) entry which is preliminary data.</text>
</comment>
<evidence type="ECO:0000256" key="1">
    <source>
        <dbReference type="SAM" id="MobiDB-lite"/>
    </source>
</evidence>
<dbReference type="EMBL" id="JABFUD020000016">
    <property type="protein sequence ID" value="KAI5067946.1"/>
    <property type="molecule type" value="Genomic_DNA"/>
</dbReference>
<sequence>MNALALSFSSSLLIICSSSVFSSDHPSPKFSSIGSLPFALTSSYSHLLSLSGPCSSSALPIISEVCVIGACDRTHSSNASPSPSPLCFPLTSLSSQSTPDCTSLSTAPLQQFGSS</sequence>
<dbReference type="AlphaFoldDB" id="A0A9D4ZCU0"/>
<proteinExistence type="predicted"/>
<name>A0A9D4ZCU0_ADICA</name>
<protein>
    <recommendedName>
        <fullName evidence="5">Secreted protein</fullName>
    </recommendedName>
</protein>
<dbReference type="Proteomes" id="UP000886520">
    <property type="component" value="Chromosome 16"/>
</dbReference>
<evidence type="ECO:0008006" key="5">
    <source>
        <dbReference type="Google" id="ProtNLM"/>
    </source>
</evidence>
<evidence type="ECO:0000256" key="2">
    <source>
        <dbReference type="SAM" id="SignalP"/>
    </source>
</evidence>
<gene>
    <name evidence="3" type="ORF">GOP47_0016291</name>
</gene>
<keyword evidence="2" id="KW-0732">Signal</keyword>
<keyword evidence="4" id="KW-1185">Reference proteome</keyword>